<evidence type="ECO:0000313" key="2">
    <source>
        <dbReference type="Proteomes" id="UP000280567"/>
    </source>
</evidence>
<gene>
    <name evidence="1" type="primary">22</name>
    <name evidence="1" type="ORF">PBI_RYAN_22</name>
</gene>
<accession>A0A3G2KJ46</accession>
<evidence type="ECO:0000313" key="1">
    <source>
        <dbReference type="EMBL" id="AYN59014.1"/>
    </source>
</evidence>
<dbReference type="EMBL" id="MH834627">
    <property type="protein sequence ID" value="AYN59014.1"/>
    <property type="molecule type" value="Genomic_DNA"/>
</dbReference>
<dbReference type="Proteomes" id="UP000280567">
    <property type="component" value="Segment"/>
</dbReference>
<dbReference type="KEGG" id="vg:80034018"/>
<keyword evidence="2" id="KW-1185">Reference proteome</keyword>
<dbReference type="RefSeq" id="YP_010760918.1">
    <property type="nucleotide sequence ID" value="NC_073589.1"/>
</dbReference>
<name>A0A3G2KJ46_9CAUD</name>
<dbReference type="GeneID" id="80034018"/>
<proteinExistence type="predicted"/>
<organism evidence="1 2">
    <name type="scientific">Arthrobacter phage Ryan</name>
    <dbReference type="NCBI Taxonomy" id="2419968"/>
    <lineage>
        <taxon>Viruses</taxon>
        <taxon>Duplodnaviria</taxon>
        <taxon>Heunggongvirae</taxon>
        <taxon>Uroviricota</taxon>
        <taxon>Caudoviricetes</taxon>
        <taxon>Daemsvirinae</taxon>
        <taxon>Nanditavirus</taxon>
        <taxon>Nanditavirus ryan</taxon>
    </lineage>
</organism>
<protein>
    <submittedName>
        <fullName evidence="1">Minor tail protein</fullName>
    </submittedName>
</protein>
<sequence length="358" mass="37026">MTITFLAPDGVAITAQQERQAKAAVYGGGFGRPLGGRSGFRADTPSNVLTVTSTTWTLKPCAAMIDPGASTHQGMYPWSSDADITGAVTAADDTYPRRDLVYIQVNDSSAGDGSGELTALVKYLAGTPGPLPSAPALPPRSFEVGQLVVPKVGGGSPTAVLNTARFVAAGGVLPVVSAADRPAAPYVGQQVCRLDRDGFIQTYTGLNTASGWEYKGSPRRVTADVTTFSNAGGTNDRLLLTMPSTNIVKSYPQKYNAFLKLSINCGTINSGVLAVNACVSGASVPTAPQAQGKAAIAWTAPGAYLQTGQAETGWLTVAAGANPLIRAWVEVVSGTVTNTVSTLPAYTSFYADLRPDDD</sequence>
<reference evidence="1 2" key="1">
    <citation type="submission" date="2018-09" db="EMBL/GenBank/DDBJ databases">
        <authorList>
            <person name="Rimple P.A."/>
            <person name="Stoner T.H."/>
            <person name="Garlena R.A."/>
            <person name="Russell D.A."/>
            <person name="Pope W.H."/>
            <person name="Jacobs-Sera D."/>
            <person name="Hatfull G.F."/>
        </authorList>
    </citation>
    <scope>NUCLEOTIDE SEQUENCE [LARGE SCALE GENOMIC DNA]</scope>
</reference>